<accession>A0A0W0YW56</accession>
<comment type="similarity">
    <text evidence="2">Belongs to the NAD(P)-dependent epimerase/dehydratase family.</text>
</comment>
<organism evidence="4 5">
    <name type="scientific">Legionella shakespearei DSM 23087</name>
    <dbReference type="NCBI Taxonomy" id="1122169"/>
    <lineage>
        <taxon>Bacteria</taxon>
        <taxon>Pseudomonadati</taxon>
        <taxon>Pseudomonadota</taxon>
        <taxon>Gammaproteobacteria</taxon>
        <taxon>Legionellales</taxon>
        <taxon>Legionellaceae</taxon>
        <taxon>Legionella</taxon>
    </lineage>
</organism>
<dbReference type="PANTHER" id="PTHR43000">
    <property type="entry name" value="DTDP-D-GLUCOSE 4,6-DEHYDRATASE-RELATED"/>
    <property type="match status" value="1"/>
</dbReference>
<comment type="caution">
    <text evidence="4">The sequence shown here is derived from an EMBL/GenBank/DDBJ whole genome shotgun (WGS) entry which is preliminary data.</text>
</comment>
<dbReference type="AlphaFoldDB" id="A0A0W0YW56"/>
<dbReference type="RefSeq" id="WP_018577586.1">
    <property type="nucleotide sequence ID" value="NZ_KB892404.1"/>
</dbReference>
<evidence type="ECO:0000256" key="2">
    <source>
        <dbReference type="ARBA" id="ARBA00007637"/>
    </source>
</evidence>
<dbReference type="SUPFAM" id="SSF51735">
    <property type="entry name" value="NAD(P)-binding Rossmann-fold domains"/>
    <property type="match status" value="1"/>
</dbReference>
<feature type="domain" description="NAD-dependent epimerase/dehydratase" evidence="3">
    <location>
        <begin position="4"/>
        <end position="227"/>
    </location>
</feature>
<keyword evidence="4" id="KW-0456">Lyase</keyword>
<dbReference type="InterPro" id="IPR036291">
    <property type="entry name" value="NAD(P)-bd_dom_sf"/>
</dbReference>
<protein>
    <submittedName>
        <fullName evidence="4">dTDP-glucose 4,6-dehydratase</fullName>
        <ecNumber evidence="4">4.2.1.46</ecNumber>
    </submittedName>
</protein>
<gene>
    <name evidence="4" type="ORF">Lsha_1459</name>
</gene>
<evidence type="ECO:0000256" key="1">
    <source>
        <dbReference type="ARBA" id="ARBA00005125"/>
    </source>
</evidence>
<dbReference type="GO" id="GO:0008460">
    <property type="term" value="F:dTDP-glucose 4,6-dehydratase activity"/>
    <property type="evidence" value="ECO:0007669"/>
    <property type="project" value="UniProtKB-EC"/>
</dbReference>
<keyword evidence="5" id="KW-1185">Reference proteome</keyword>
<dbReference type="Gene3D" id="3.40.50.720">
    <property type="entry name" value="NAD(P)-binding Rossmann-like Domain"/>
    <property type="match status" value="1"/>
</dbReference>
<reference evidence="4 5" key="1">
    <citation type="submission" date="2015-11" db="EMBL/GenBank/DDBJ databases">
        <title>Genomic analysis of 38 Legionella species identifies large and diverse effector repertoires.</title>
        <authorList>
            <person name="Burstein D."/>
            <person name="Amaro F."/>
            <person name="Zusman T."/>
            <person name="Lifshitz Z."/>
            <person name="Cohen O."/>
            <person name="Gilbert J.A."/>
            <person name="Pupko T."/>
            <person name="Shuman H.A."/>
            <person name="Segal G."/>
        </authorList>
    </citation>
    <scope>NUCLEOTIDE SEQUENCE [LARGE SCALE GENOMIC DNA]</scope>
    <source>
        <strain evidence="4 5">ATCC 49655</strain>
    </source>
</reference>
<evidence type="ECO:0000259" key="3">
    <source>
        <dbReference type="Pfam" id="PF01370"/>
    </source>
</evidence>
<dbReference type="PATRIC" id="fig|1122169.6.peg.1682"/>
<dbReference type="Proteomes" id="UP000054600">
    <property type="component" value="Unassembled WGS sequence"/>
</dbReference>
<evidence type="ECO:0000313" key="4">
    <source>
        <dbReference type="EMBL" id="KTD60742.1"/>
    </source>
</evidence>
<comment type="pathway">
    <text evidence="1">Bacterial outer membrane biogenesis; LPS O-antigen biosynthesis.</text>
</comment>
<dbReference type="EC" id="4.2.1.46" evidence="4"/>
<dbReference type="InterPro" id="IPR001509">
    <property type="entry name" value="Epimerase_deHydtase"/>
</dbReference>
<evidence type="ECO:0000313" key="5">
    <source>
        <dbReference type="Proteomes" id="UP000054600"/>
    </source>
</evidence>
<name>A0A0W0YW56_9GAMM</name>
<dbReference type="OrthoDB" id="9801056at2"/>
<dbReference type="EMBL" id="LNYW01000043">
    <property type="protein sequence ID" value="KTD60742.1"/>
    <property type="molecule type" value="Genomic_DNA"/>
</dbReference>
<dbReference type="STRING" id="1122169.Lsha_1459"/>
<sequence length="316" mass="35140">MPKILVTGATGFVGKSLVPALIQAGHDVLCAVSSNADWLLAKQVVINRIELQSDWSELLQGVDVVIHLAARVHVMKDTVASPWDEFYKINSLATKNLAQQAAQHGVKRFVFLSSIKVNGEFTLDKQPFTEDSIAQTEDPYGKSKLQAEQYLKTISQETGMEVVILRPPLIFGPGVKANFLKMMDLVQKGWPLPFGKINNKRTFIYIDNLVSAICTVVVEPEAANQTYLLADDDSWSLSELLSFLAEQMNVRLTLFKVPGLMFLFNLPGLKNMKLRLLGSLEVSNNKIKSQLGWVPPVTSAEGLSKTVRWYKDECNS</sequence>
<dbReference type="Pfam" id="PF01370">
    <property type="entry name" value="Epimerase"/>
    <property type="match status" value="1"/>
</dbReference>
<proteinExistence type="inferred from homology"/>
<dbReference type="eggNOG" id="COG0451">
    <property type="taxonomic scope" value="Bacteria"/>
</dbReference>